<evidence type="ECO:0000313" key="3">
    <source>
        <dbReference type="EMBL" id="GIG75682.1"/>
    </source>
</evidence>
<evidence type="ECO:0000259" key="2">
    <source>
        <dbReference type="Pfam" id="PF03795"/>
    </source>
</evidence>
<accession>A0A8J3LPT4</accession>
<dbReference type="SUPFAM" id="SSF54909">
    <property type="entry name" value="Dimeric alpha+beta barrel"/>
    <property type="match status" value="1"/>
</dbReference>
<dbReference type="PANTHER" id="PTHR35174">
    <property type="entry name" value="BLL7171 PROTEIN-RELATED"/>
    <property type="match status" value="1"/>
</dbReference>
<comment type="caution">
    <text evidence="3">The sequence shown here is derived from an EMBL/GenBank/DDBJ whole genome shotgun (WGS) entry which is preliminary data.</text>
</comment>
<dbReference type="InterPro" id="IPR011008">
    <property type="entry name" value="Dimeric_a/b-barrel"/>
</dbReference>
<gene>
    <name evidence="3" type="ORF">Pfl04_40860</name>
</gene>
<reference evidence="3" key="1">
    <citation type="submission" date="2021-01" db="EMBL/GenBank/DDBJ databases">
        <title>Whole genome shotgun sequence of Planosporangium flavigriseum NBRC 105377.</title>
        <authorList>
            <person name="Komaki H."/>
            <person name="Tamura T."/>
        </authorList>
    </citation>
    <scope>NUCLEOTIDE SEQUENCE</scope>
    <source>
        <strain evidence="3">NBRC 105377</strain>
    </source>
</reference>
<dbReference type="Pfam" id="PF03795">
    <property type="entry name" value="YCII"/>
    <property type="match status" value="1"/>
</dbReference>
<evidence type="ECO:0000256" key="1">
    <source>
        <dbReference type="ARBA" id="ARBA00007689"/>
    </source>
</evidence>
<dbReference type="Proteomes" id="UP000653674">
    <property type="component" value="Unassembled WGS sequence"/>
</dbReference>
<sequence length="114" mass="12345">MKFLLLLTGAEEAWERAGDAERAALMREIDEFQRRHGERMVGGGALEPSAQARTVRRRAGGQKIIDGPYSEAKEVVGGFVVIEVDDLDAALAVAQEWPSLPGASGGVEVRRILD</sequence>
<dbReference type="AlphaFoldDB" id="A0A8J3LPT4"/>
<protein>
    <recommendedName>
        <fullName evidence="2">YCII-related domain-containing protein</fullName>
    </recommendedName>
</protein>
<comment type="similarity">
    <text evidence="1">Belongs to the YciI family.</text>
</comment>
<evidence type="ECO:0000313" key="4">
    <source>
        <dbReference type="Proteomes" id="UP000653674"/>
    </source>
</evidence>
<dbReference type="PANTHER" id="PTHR35174:SF3">
    <property type="entry name" value="BLL7171 PROTEIN"/>
    <property type="match status" value="1"/>
</dbReference>
<proteinExistence type="inferred from homology"/>
<dbReference type="Gene3D" id="3.30.70.1060">
    <property type="entry name" value="Dimeric alpha+beta barrel"/>
    <property type="match status" value="1"/>
</dbReference>
<organism evidence="3 4">
    <name type="scientific">Planosporangium flavigriseum</name>
    <dbReference type="NCBI Taxonomy" id="373681"/>
    <lineage>
        <taxon>Bacteria</taxon>
        <taxon>Bacillati</taxon>
        <taxon>Actinomycetota</taxon>
        <taxon>Actinomycetes</taxon>
        <taxon>Micromonosporales</taxon>
        <taxon>Micromonosporaceae</taxon>
        <taxon>Planosporangium</taxon>
    </lineage>
</organism>
<dbReference type="RefSeq" id="WP_168079745.1">
    <property type="nucleotide sequence ID" value="NZ_BAAAQJ010000023.1"/>
</dbReference>
<keyword evidence="4" id="KW-1185">Reference proteome</keyword>
<dbReference type="InterPro" id="IPR005545">
    <property type="entry name" value="YCII"/>
</dbReference>
<name>A0A8J3LPT4_9ACTN</name>
<feature type="domain" description="YCII-related" evidence="2">
    <location>
        <begin position="1"/>
        <end position="113"/>
    </location>
</feature>
<dbReference type="EMBL" id="BONU01000035">
    <property type="protein sequence ID" value="GIG75682.1"/>
    <property type="molecule type" value="Genomic_DNA"/>
</dbReference>